<dbReference type="Proteomes" id="UP000472261">
    <property type="component" value="Unplaced"/>
</dbReference>
<name>A0A669QDK7_PHACC</name>
<feature type="region of interest" description="Disordered" evidence="1">
    <location>
        <begin position="1"/>
        <end position="27"/>
    </location>
</feature>
<proteinExistence type="predicted"/>
<organism evidence="2 3">
    <name type="scientific">Phasianus colchicus</name>
    <name type="common">Common pheasant</name>
    <dbReference type="NCBI Taxonomy" id="9054"/>
    <lineage>
        <taxon>Eukaryota</taxon>
        <taxon>Metazoa</taxon>
        <taxon>Chordata</taxon>
        <taxon>Craniata</taxon>
        <taxon>Vertebrata</taxon>
        <taxon>Euteleostomi</taxon>
        <taxon>Archelosauria</taxon>
        <taxon>Archosauria</taxon>
        <taxon>Dinosauria</taxon>
        <taxon>Saurischia</taxon>
        <taxon>Theropoda</taxon>
        <taxon>Coelurosauria</taxon>
        <taxon>Aves</taxon>
        <taxon>Neognathae</taxon>
        <taxon>Galloanserae</taxon>
        <taxon>Galliformes</taxon>
        <taxon>Phasianidae</taxon>
        <taxon>Phasianinae</taxon>
        <taxon>Phasianus</taxon>
    </lineage>
</organism>
<evidence type="ECO:0000313" key="3">
    <source>
        <dbReference type="Proteomes" id="UP000472261"/>
    </source>
</evidence>
<keyword evidence="3" id="KW-1185">Reference proteome</keyword>
<reference evidence="2" key="2">
    <citation type="submission" date="2025-09" db="UniProtKB">
        <authorList>
            <consortium name="Ensembl"/>
        </authorList>
    </citation>
    <scope>IDENTIFICATION</scope>
</reference>
<dbReference type="AlphaFoldDB" id="A0A669QDK7"/>
<accession>A0A669QDK7</accession>
<feature type="compositionally biased region" description="Pro residues" evidence="1">
    <location>
        <begin position="161"/>
        <end position="170"/>
    </location>
</feature>
<sequence>QGSLPWAAREQRHRAAQECQRGKGKGSGDITAVIVHTRAEPELLPPSFPCPQRSAAATSPCSACARATTSGVVGRGKPIRWAPQQAGAPACCPAAIPALCAPCSARPGAAAARGSGAAVTVATIGSHQNPVGETRRAHRGGSRGRSDRLHHPPWATTSRPAEPPPSPPARSAPGAVGTRAAPQCASPGAAGGTCAGGAPHCFLCGRASHGVTDPALLRCNAAAKRLMGNPAAVLVFLVFVLFC</sequence>
<evidence type="ECO:0000313" key="2">
    <source>
        <dbReference type="Ensembl" id="ENSPCLP00000016303.1"/>
    </source>
</evidence>
<protein>
    <submittedName>
        <fullName evidence="2">Uncharacterized protein</fullName>
    </submittedName>
</protein>
<evidence type="ECO:0000256" key="1">
    <source>
        <dbReference type="SAM" id="MobiDB-lite"/>
    </source>
</evidence>
<feature type="region of interest" description="Disordered" evidence="1">
    <location>
        <begin position="123"/>
        <end position="182"/>
    </location>
</feature>
<dbReference type="Ensembl" id="ENSPCLT00000021427.1">
    <property type="protein sequence ID" value="ENSPCLP00000016303.1"/>
    <property type="gene ID" value="ENSPCLG00000013228.1"/>
</dbReference>
<reference evidence="2" key="1">
    <citation type="submission" date="2025-08" db="UniProtKB">
        <authorList>
            <consortium name="Ensembl"/>
        </authorList>
    </citation>
    <scope>IDENTIFICATION</scope>
</reference>